<gene>
    <name evidence="2" type="ORF">BCL65_102143</name>
</gene>
<comment type="caution">
    <text evidence="2">The sequence shown here is derived from an EMBL/GenBank/DDBJ whole genome shotgun (WGS) entry which is preliminary data.</text>
</comment>
<reference evidence="2 3" key="1">
    <citation type="submission" date="2018-03" db="EMBL/GenBank/DDBJ databases">
        <title>Comparative analysis of microorganisms from saline springs in Andes Mountain Range, Colombia.</title>
        <authorList>
            <person name="Rubin E."/>
        </authorList>
    </citation>
    <scope>NUCLEOTIDE SEQUENCE [LARGE SCALE GENOMIC DNA]</scope>
    <source>
        <strain evidence="2 3">CG 23</strain>
    </source>
</reference>
<sequence length="307" mass="34195">MVAVLMTWNPARYPQFGDNWDDELAATEAGGLTEGQWSVGNRRSIPLGQRAYLLRQGPEPRGIIASGWTTTEVFEEEHYDDPSRQAHYVEVVWDQLTPLDDPLPTADLLAKVPEVSWNNLMRSGVDAPDSAVITIDELWNAHLRRTARMHRPDRLASRPQRTDGQGFEALGEARMSVENYAQELVEEHFRQDGWEVEDTRIGHPYDAVARRDGEIRYLEAKGTQGNGQKVMVTAGEVQFAIDHPGRCVMGVVSQIALGADGEVVAGSGLLEVFDWNPDEGDLFPVTLRWTPPRHAVSDEATPEIDAS</sequence>
<dbReference type="EMBL" id="PVTX01000002">
    <property type="protein sequence ID" value="PRZ08601.1"/>
    <property type="molecule type" value="Genomic_DNA"/>
</dbReference>
<accession>A0ABX5EKE4</accession>
<feature type="domain" description="Protein NO VEIN C-terminal" evidence="1">
    <location>
        <begin position="177"/>
        <end position="245"/>
    </location>
</feature>
<evidence type="ECO:0000313" key="2">
    <source>
        <dbReference type="EMBL" id="PRZ08601.1"/>
    </source>
</evidence>
<organism evidence="2 3">
    <name type="scientific">Isoptericola halotolerans</name>
    <dbReference type="NCBI Taxonomy" id="300560"/>
    <lineage>
        <taxon>Bacteria</taxon>
        <taxon>Bacillati</taxon>
        <taxon>Actinomycetota</taxon>
        <taxon>Actinomycetes</taxon>
        <taxon>Micrococcales</taxon>
        <taxon>Promicromonosporaceae</taxon>
        <taxon>Isoptericola</taxon>
    </lineage>
</organism>
<protein>
    <submittedName>
        <fullName evidence="2">Uncharacterized protein DUF3883</fullName>
    </submittedName>
</protein>
<name>A0ABX5EKE4_9MICO</name>
<evidence type="ECO:0000259" key="1">
    <source>
        <dbReference type="Pfam" id="PF13020"/>
    </source>
</evidence>
<dbReference type="InterPro" id="IPR024975">
    <property type="entry name" value="NOV_C"/>
</dbReference>
<keyword evidence="3" id="KW-1185">Reference proteome</keyword>
<proteinExistence type="predicted"/>
<dbReference type="Pfam" id="PF13020">
    <property type="entry name" value="NOV_C"/>
    <property type="match status" value="1"/>
</dbReference>
<evidence type="ECO:0000313" key="3">
    <source>
        <dbReference type="Proteomes" id="UP000239895"/>
    </source>
</evidence>
<dbReference type="RefSeq" id="WP_106265466.1">
    <property type="nucleotide sequence ID" value="NZ_PVTX01000002.1"/>
</dbReference>
<dbReference type="Proteomes" id="UP000239895">
    <property type="component" value="Unassembled WGS sequence"/>
</dbReference>